<feature type="domain" description="Cytochrome b561" evidence="12">
    <location>
        <begin position="1"/>
        <end position="147"/>
    </location>
</feature>
<keyword evidence="6" id="KW-0479">Metal-binding</keyword>
<comment type="subcellular location">
    <subcellularLocation>
        <location evidence="2">Membrane</location>
        <topology evidence="2">Multi-pass membrane protein</topology>
    </subcellularLocation>
</comment>
<evidence type="ECO:0000256" key="7">
    <source>
        <dbReference type="ARBA" id="ARBA00022982"/>
    </source>
</evidence>
<protein>
    <recommendedName>
        <fullName evidence="12">Cytochrome b561 domain-containing protein</fullName>
    </recommendedName>
</protein>
<dbReference type="Gene3D" id="1.20.120.1770">
    <property type="match status" value="1"/>
</dbReference>
<dbReference type="GO" id="GO:0016491">
    <property type="term" value="F:oxidoreductase activity"/>
    <property type="evidence" value="ECO:0007669"/>
    <property type="project" value="InterPro"/>
</dbReference>
<dbReference type="GO" id="GO:0016020">
    <property type="term" value="C:membrane"/>
    <property type="evidence" value="ECO:0007669"/>
    <property type="project" value="UniProtKB-SubCell"/>
</dbReference>
<comment type="caution">
    <text evidence="13">The sequence shown here is derived from an EMBL/GenBank/DDBJ whole genome shotgun (WGS) entry which is preliminary data.</text>
</comment>
<keyword evidence="5 11" id="KW-0812">Transmembrane</keyword>
<sequence length="152" mass="17415">MMAYKTVIAERTVQKCMHMMAHLVAIILGIVGIYAAFKYHRLQNLTNMYSLHSWLGLVTFILYGVQWLFGLCTFWVPQPTVPYRVLMLPWHVCLGRTLLYMAICTAETGLMQVFTYLGLVDNHEARLINFLALAIILFGVTVDFSVAFARYV</sequence>
<evidence type="ECO:0000256" key="10">
    <source>
        <dbReference type="ARBA" id="ARBA00023136"/>
    </source>
</evidence>
<evidence type="ECO:0000256" key="2">
    <source>
        <dbReference type="ARBA" id="ARBA00004141"/>
    </source>
</evidence>
<dbReference type="PANTHER" id="PTHR10106">
    <property type="entry name" value="CYTOCHROME B561-RELATED"/>
    <property type="match status" value="1"/>
</dbReference>
<keyword evidence="8 11" id="KW-1133">Transmembrane helix</keyword>
<keyword evidence="10 11" id="KW-0472">Membrane</keyword>
<feature type="transmembrane region" description="Helical" evidence="11">
    <location>
        <begin position="49"/>
        <end position="77"/>
    </location>
</feature>
<evidence type="ECO:0000256" key="6">
    <source>
        <dbReference type="ARBA" id="ARBA00022723"/>
    </source>
</evidence>
<feature type="transmembrane region" description="Helical" evidence="11">
    <location>
        <begin position="20"/>
        <end position="37"/>
    </location>
</feature>
<reference evidence="13" key="1">
    <citation type="submission" date="2023-05" db="EMBL/GenBank/DDBJ databases">
        <title>Nepenthes gracilis genome sequencing.</title>
        <authorList>
            <person name="Fukushima K."/>
        </authorList>
    </citation>
    <scope>NUCLEOTIDE SEQUENCE</scope>
    <source>
        <strain evidence="13">SING2019-196</strain>
    </source>
</reference>
<evidence type="ECO:0000256" key="8">
    <source>
        <dbReference type="ARBA" id="ARBA00022989"/>
    </source>
</evidence>
<evidence type="ECO:0000313" key="13">
    <source>
        <dbReference type="EMBL" id="GMH26283.1"/>
    </source>
</evidence>
<dbReference type="EMBL" id="BSYO01000030">
    <property type="protein sequence ID" value="GMH26283.1"/>
    <property type="molecule type" value="Genomic_DNA"/>
</dbReference>
<dbReference type="InterPro" id="IPR006593">
    <property type="entry name" value="Cyt_b561/ferric_Rdtase_TM"/>
</dbReference>
<evidence type="ECO:0000313" key="14">
    <source>
        <dbReference type="Proteomes" id="UP001279734"/>
    </source>
</evidence>
<gene>
    <name evidence="13" type="ORF">Nepgr_028126</name>
</gene>
<keyword evidence="4" id="KW-0349">Heme</keyword>
<comment type="cofactor">
    <cofactor evidence="1">
        <name>heme b</name>
        <dbReference type="ChEBI" id="CHEBI:60344"/>
    </cofactor>
</comment>
<proteinExistence type="predicted"/>
<accession>A0AAD3TA28</accession>
<evidence type="ECO:0000256" key="11">
    <source>
        <dbReference type="SAM" id="Phobius"/>
    </source>
</evidence>
<dbReference type="SMART" id="SM00665">
    <property type="entry name" value="B561"/>
    <property type="match status" value="1"/>
</dbReference>
<evidence type="ECO:0000256" key="3">
    <source>
        <dbReference type="ARBA" id="ARBA00022448"/>
    </source>
</evidence>
<organism evidence="13 14">
    <name type="scientific">Nepenthes gracilis</name>
    <name type="common">Slender pitcher plant</name>
    <dbReference type="NCBI Taxonomy" id="150966"/>
    <lineage>
        <taxon>Eukaryota</taxon>
        <taxon>Viridiplantae</taxon>
        <taxon>Streptophyta</taxon>
        <taxon>Embryophyta</taxon>
        <taxon>Tracheophyta</taxon>
        <taxon>Spermatophyta</taxon>
        <taxon>Magnoliopsida</taxon>
        <taxon>eudicotyledons</taxon>
        <taxon>Gunneridae</taxon>
        <taxon>Pentapetalae</taxon>
        <taxon>Caryophyllales</taxon>
        <taxon>Nepenthaceae</taxon>
        <taxon>Nepenthes</taxon>
    </lineage>
</organism>
<evidence type="ECO:0000256" key="9">
    <source>
        <dbReference type="ARBA" id="ARBA00023004"/>
    </source>
</evidence>
<dbReference type="PANTHER" id="PTHR10106:SF15">
    <property type="entry name" value="TRANSMEMBRANE ASCORBATE FERRIREDUCTASE 3-RELATED"/>
    <property type="match status" value="1"/>
</dbReference>
<keyword evidence="14" id="KW-1185">Reference proteome</keyword>
<dbReference type="Pfam" id="PF03188">
    <property type="entry name" value="Cytochrom_B561"/>
    <property type="match status" value="1"/>
</dbReference>
<evidence type="ECO:0000259" key="12">
    <source>
        <dbReference type="PROSITE" id="PS50939"/>
    </source>
</evidence>
<dbReference type="AlphaFoldDB" id="A0AAD3TA28"/>
<feature type="transmembrane region" description="Helical" evidence="11">
    <location>
        <begin position="97"/>
        <end position="120"/>
    </location>
</feature>
<dbReference type="PROSITE" id="PS50939">
    <property type="entry name" value="CYTOCHROME_B561"/>
    <property type="match status" value="1"/>
</dbReference>
<evidence type="ECO:0000256" key="5">
    <source>
        <dbReference type="ARBA" id="ARBA00022692"/>
    </source>
</evidence>
<dbReference type="Proteomes" id="UP001279734">
    <property type="component" value="Unassembled WGS sequence"/>
</dbReference>
<keyword evidence="7" id="KW-0249">Electron transport</keyword>
<keyword evidence="3" id="KW-0813">Transport</keyword>
<evidence type="ECO:0000256" key="1">
    <source>
        <dbReference type="ARBA" id="ARBA00001970"/>
    </source>
</evidence>
<name>A0AAD3TA28_NEPGR</name>
<evidence type="ECO:0000256" key="4">
    <source>
        <dbReference type="ARBA" id="ARBA00022617"/>
    </source>
</evidence>
<dbReference type="InterPro" id="IPR043205">
    <property type="entry name" value="CYB561/CYBRD1-like"/>
</dbReference>
<dbReference type="GO" id="GO:0046872">
    <property type="term" value="F:metal ion binding"/>
    <property type="evidence" value="ECO:0007669"/>
    <property type="project" value="UniProtKB-KW"/>
</dbReference>
<feature type="transmembrane region" description="Helical" evidence="11">
    <location>
        <begin position="127"/>
        <end position="149"/>
    </location>
</feature>
<keyword evidence="9" id="KW-0408">Iron</keyword>